<comment type="caution">
    <text evidence="3">The sequence shown here is derived from an EMBL/GenBank/DDBJ whole genome shotgun (WGS) entry which is preliminary data.</text>
</comment>
<dbReference type="EMBL" id="CAJJDN010000209">
    <property type="protein sequence ID" value="CAD8129162.1"/>
    <property type="molecule type" value="Genomic_DNA"/>
</dbReference>
<feature type="transmembrane region" description="Helical" evidence="2">
    <location>
        <begin position="114"/>
        <end position="132"/>
    </location>
</feature>
<dbReference type="AlphaFoldDB" id="A0A8S1RP91"/>
<accession>A0A8S1RP91</accession>
<evidence type="ECO:0000256" key="1">
    <source>
        <dbReference type="SAM" id="Coils"/>
    </source>
</evidence>
<feature type="coiled-coil region" evidence="1">
    <location>
        <begin position="154"/>
        <end position="364"/>
    </location>
</feature>
<evidence type="ECO:0000313" key="4">
    <source>
        <dbReference type="Proteomes" id="UP000692954"/>
    </source>
</evidence>
<proteinExistence type="predicted"/>
<evidence type="ECO:0000256" key="2">
    <source>
        <dbReference type="SAM" id="Phobius"/>
    </source>
</evidence>
<organism evidence="3 4">
    <name type="scientific">Paramecium sonneborni</name>
    <dbReference type="NCBI Taxonomy" id="65129"/>
    <lineage>
        <taxon>Eukaryota</taxon>
        <taxon>Sar</taxon>
        <taxon>Alveolata</taxon>
        <taxon>Ciliophora</taxon>
        <taxon>Intramacronucleata</taxon>
        <taxon>Oligohymenophorea</taxon>
        <taxon>Peniculida</taxon>
        <taxon>Parameciidae</taxon>
        <taxon>Paramecium</taxon>
    </lineage>
</organism>
<keyword evidence="2" id="KW-0812">Transmembrane</keyword>
<keyword evidence="4" id="KW-1185">Reference proteome</keyword>
<evidence type="ECO:0008006" key="5">
    <source>
        <dbReference type="Google" id="ProtNLM"/>
    </source>
</evidence>
<sequence length="368" mass="44778">MSRIIKQSLCQIQQSRQQTQIILNSSQFLVNHHKILSIKNSYFVNPFQVKHLIFVLPINSKFNYSKYNKKDLNVSNYMKKKKNYFKKKKNNQSQEFNNQNYKFMNSQKKKKHQINHLVDMLLIILFIYIQIYNLQQQIFQLESNKQRGNSTQFIKELENKIIMLQKLNENLNQDNQKLQKIINVEQLRQERDLQCKNLQDLEIQYENFLKQFEQFDCKKLEELEQMNQENKIENLVIDLEDKITGLIIENEKLIQQIQEEMKLDQNVEQMQLELQQQQIAYQKLKHEEVQYRFKYDTAIYDEKVSKREKPNENKEKVIENIKNLEEENIKLRELLKEIDCDEEIKDLEDRIRVIAQDNRKLEIQLLQK</sequence>
<gene>
    <name evidence="3" type="ORF">PSON_ATCC_30995.1.T2090011</name>
</gene>
<name>A0A8S1RP91_9CILI</name>
<protein>
    <recommendedName>
        <fullName evidence="5">Transmembrane protein</fullName>
    </recommendedName>
</protein>
<keyword evidence="2" id="KW-0472">Membrane</keyword>
<keyword evidence="1" id="KW-0175">Coiled coil</keyword>
<reference evidence="3" key="1">
    <citation type="submission" date="2021-01" db="EMBL/GenBank/DDBJ databases">
        <authorList>
            <consortium name="Genoscope - CEA"/>
            <person name="William W."/>
        </authorList>
    </citation>
    <scope>NUCLEOTIDE SEQUENCE</scope>
</reference>
<keyword evidence="2" id="KW-1133">Transmembrane helix</keyword>
<dbReference type="Proteomes" id="UP000692954">
    <property type="component" value="Unassembled WGS sequence"/>
</dbReference>
<evidence type="ECO:0000313" key="3">
    <source>
        <dbReference type="EMBL" id="CAD8129162.1"/>
    </source>
</evidence>